<dbReference type="Proteomes" id="UP000728032">
    <property type="component" value="Unassembled WGS sequence"/>
</dbReference>
<keyword evidence="9" id="KW-0464">Manganese</keyword>
<evidence type="ECO:0000256" key="13">
    <source>
        <dbReference type="ARBA" id="ARBA00072283"/>
    </source>
</evidence>
<keyword evidence="10" id="KW-0456">Lyase</keyword>
<dbReference type="PANTHER" id="PTHR11561">
    <property type="entry name" value="PHOSPHOENOLPYRUVATE CARBOXYKINASE"/>
    <property type="match status" value="1"/>
</dbReference>
<evidence type="ECO:0000256" key="10">
    <source>
        <dbReference type="ARBA" id="ARBA00023239"/>
    </source>
</evidence>
<dbReference type="NCBIfam" id="NF003253">
    <property type="entry name" value="PRK04210.1"/>
    <property type="match status" value="1"/>
</dbReference>
<dbReference type="InterPro" id="IPR013035">
    <property type="entry name" value="PEP_carboxykinase_C"/>
</dbReference>
<accession>A0A7R9M393</accession>
<feature type="domain" description="Phosphoenolpyruvate carboxykinase C-terminal P-loop" evidence="14">
    <location>
        <begin position="282"/>
        <end position="438"/>
    </location>
</feature>
<keyword evidence="7" id="KW-0210">Decarboxylase</keyword>
<evidence type="ECO:0000256" key="2">
    <source>
        <dbReference type="ARBA" id="ARBA00005796"/>
    </source>
</evidence>
<dbReference type="GO" id="GO:0033993">
    <property type="term" value="P:response to lipid"/>
    <property type="evidence" value="ECO:0007669"/>
    <property type="project" value="TreeGrafter"/>
</dbReference>
<keyword evidence="6" id="KW-0547">Nucleotide-binding</keyword>
<evidence type="ECO:0000256" key="12">
    <source>
        <dbReference type="ARBA" id="ARBA00058806"/>
    </source>
</evidence>
<reference evidence="16" key="1">
    <citation type="submission" date="2020-11" db="EMBL/GenBank/DDBJ databases">
        <authorList>
            <person name="Tran Van P."/>
        </authorList>
    </citation>
    <scope>NUCLEOTIDE SEQUENCE</scope>
</reference>
<evidence type="ECO:0000313" key="16">
    <source>
        <dbReference type="EMBL" id="CAD7651567.1"/>
    </source>
</evidence>
<dbReference type="GO" id="GO:0005525">
    <property type="term" value="F:GTP binding"/>
    <property type="evidence" value="ECO:0007669"/>
    <property type="project" value="UniProtKB-KW"/>
</dbReference>
<dbReference type="EMBL" id="CAJPVJ010004745">
    <property type="protein sequence ID" value="CAG2168880.1"/>
    <property type="molecule type" value="Genomic_DNA"/>
</dbReference>
<evidence type="ECO:0000259" key="14">
    <source>
        <dbReference type="Pfam" id="PF00821"/>
    </source>
</evidence>
<dbReference type="GO" id="GO:0006094">
    <property type="term" value="P:gluconeogenesis"/>
    <property type="evidence" value="ECO:0007669"/>
    <property type="project" value="InterPro"/>
</dbReference>
<dbReference type="GO" id="GO:0046327">
    <property type="term" value="P:glycerol biosynthetic process from pyruvate"/>
    <property type="evidence" value="ECO:0007669"/>
    <property type="project" value="TreeGrafter"/>
</dbReference>
<dbReference type="FunFam" id="3.40.449.10:FF:000003">
    <property type="entry name" value="Phosphoenolpyruvate carboxykinase, cytosolic [GTP]"/>
    <property type="match status" value="1"/>
</dbReference>
<dbReference type="SUPFAM" id="SSF68923">
    <property type="entry name" value="PEP carboxykinase N-terminal domain"/>
    <property type="match status" value="1"/>
</dbReference>
<comment type="subunit">
    <text evidence="3">Monomer.</text>
</comment>
<protein>
    <recommendedName>
        <fullName evidence="13">Phosphoenolpyruvate carboxykinase [GTP]</fullName>
        <ecNumber evidence="4">4.1.1.32</ecNumber>
    </recommendedName>
</protein>
<dbReference type="EMBL" id="OC919570">
    <property type="protein sequence ID" value="CAD7651567.1"/>
    <property type="molecule type" value="Genomic_DNA"/>
</dbReference>
<dbReference type="AlphaFoldDB" id="A0A7R9M393"/>
<evidence type="ECO:0000256" key="6">
    <source>
        <dbReference type="ARBA" id="ARBA00022741"/>
    </source>
</evidence>
<dbReference type="Gene3D" id="3.90.228.20">
    <property type="match status" value="2"/>
</dbReference>
<dbReference type="PROSITE" id="PS00505">
    <property type="entry name" value="PEPCK_GTP"/>
    <property type="match status" value="1"/>
</dbReference>
<dbReference type="GO" id="GO:0019543">
    <property type="term" value="P:propionate catabolic process"/>
    <property type="evidence" value="ECO:0007669"/>
    <property type="project" value="TreeGrafter"/>
</dbReference>
<dbReference type="PANTHER" id="PTHR11561:SF0">
    <property type="entry name" value="PHOSPHOENOLPYRUVATE CARBOXYKINASE [GTP]-RELATED"/>
    <property type="match status" value="1"/>
</dbReference>
<dbReference type="InterPro" id="IPR018091">
    <property type="entry name" value="PEP_carboxykin_GTP_CS"/>
</dbReference>
<proteinExistence type="inferred from homology"/>
<dbReference type="InterPro" id="IPR035078">
    <property type="entry name" value="PEP_carboxykinase_GTP_N"/>
</dbReference>
<evidence type="ECO:0000259" key="15">
    <source>
        <dbReference type="Pfam" id="PF17297"/>
    </source>
</evidence>
<evidence type="ECO:0000256" key="9">
    <source>
        <dbReference type="ARBA" id="ARBA00023211"/>
    </source>
</evidence>
<dbReference type="InterPro" id="IPR008210">
    <property type="entry name" value="PEP_carboxykinase_N"/>
</dbReference>
<dbReference type="GO" id="GO:0030145">
    <property type="term" value="F:manganese ion binding"/>
    <property type="evidence" value="ECO:0007669"/>
    <property type="project" value="TreeGrafter"/>
</dbReference>
<comment type="catalytic activity">
    <reaction evidence="11">
        <text>oxaloacetate + GTP = phosphoenolpyruvate + GDP + CO2</text>
        <dbReference type="Rhea" id="RHEA:10388"/>
        <dbReference type="ChEBI" id="CHEBI:16452"/>
        <dbReference type="ChEBI" id="CHEBI:16526"/>
        <dbReference type="ChEBI" id="CHEBI:37565"/>
        <dbReference type="ChEBI" id="CHEBI:58189"/>
        <dbReference type="ChEBI" id="CHEBI:58702"/>
        <dbReference type="EC" id="4.1.1.32"/>
    </reaction>
</comment>
<sequence length="488" mass="54975">MLSIGNQVLKFTAYSHRSQLIALTCQSCVRSLSYAVPKENITQLSPKVKSFVEERARLCQPNDIHICDGSDKENNYLLDLMQKQGMIEPLNKYKNCWLTRTDPADVARVESLTYISTHNKRDTIPTPKDGVKGTLGNWMSREEMDNALNQRFPGCMKGRTMYVIPFSMGPIGSPLSKIGIQLTDSPYVVASMRVMTRMGSHVLKTLENEDFIKCMHSIGQPLPMSKPAVNNWPCNPAQTIIGHIPENNEISSFGSGYGGNSLLGKKCFALRLGSILAKREGWLAEHMLILGITNPKGVKKYVVAAFPSACGKTNLAMMTPTLPGYKVECVGDDISWMRFDENGVLRAINPEFGFFGVAPGTSEKTNPNAMNTIQRNTIFTNVAKTEDGGFYWEGLEHHIKDKNIQITSWLGDKNWKLGSDKPSSHPNSRFCTPAKKVDFEELFSVPKDFWLEECDRIRNYFTEQVNNDMPDEVWNQLKQLQQRLQQQK</sequence>
<gene>
    <name evidence="16" type="ORF">ONB1V03_LOCUS8364</name>
</gene>
<keyword evidence="17" id="KW-1185">Reference proteome</keyword>
<evidence type="ECO:0000256" key="1">
    <source>
        <dbReference type="ARBA" id="ARBA00001936"/>
    </source>
</evidence>
<dbReference type="Pfam" id="PF00821">
    <property type="entry name" value="PEPCK_GTP"/>
    <property type="match status" value="1"/>
</dbReference>
<evidence type="ECO:0000256" key="8">
    <source>
        <dbReference type="ARBA" id="ARBA00023134"/>
    </source>
</evidence>
<dbReference type="Gene3D" id="3.40.449.10">
    <property type="entry name" value="Phosphoenolpyruvate Carboxykinase, domain 1"/>
    <property type="match status" value="1"/>
</dbReference>
<dbReference type="OrthoDB" id="5841594at2759"/>
<evidence type="ECO:0000256" key="5">
    <source>
        <dbReference type="ARBA" id="ARBA00022723"/>
    </source>
</evidence>
<dbReference type="EC" id="4.1.1.32" evidence="4"/>
<evidence type="ECO:0000256" key="7">
    <source>
        <dbReference type="ARBA" id="ARBA00022793"/>
    </source>
</evidence>
<dbReference type="SUPFAM" id="SSF53795">
    <property type="entry name" value="PEP carboxykinase-like"/>
    <property type="match status" value="2"/>
</dbReference>
<keyword evidence="8" id="KW-0342">GTP-binding</keyword>
<comment type="similarity">
    <text evidence="2">Belongs to the phosphoenolpyruvate carboxykinase [GTP] family.</text>
</comment>
<evidence type="ECO:0000256" key="4">
    <source>
        <dbReference type="ARBA" id="ARBA00012306"/>
    </source>
</evidence>
<dbReference type="Pfam" id="PF17297">
    <property type="entry name" value="PEPCK_N"/>
    <property type="match status" value="1"/>
</dbReference>
<dbReference type="InterPro" id="IPR035077">
    <property type="entry name" value="PEP_carboxykinase_GTP_C"/>
</dbReference>
<evidence type="ECO:0000313" key="17">
    <source>
        <dbReference type="Proteomes" id="UP000728032"/>
    </source>
</evidence>
<organism evidence="16">
    <name type="scientific">Oppiella nova</name>
    <dbReference type="NCBI Taxonomy" id="334625"/>
    <lineage>
        <taxon>Eukaryota</taxon>
        <taxon>Metazoa</taxon>
        <taxon>Ecdysozoa</taxon>
        <taxon>Arthropoda</taxon>
        <taxon>Chelicerata</taxon>
        <taxon>Arachnida</taxon>
        <taxon>Acari</taxon>
        <taxon>Acariformes</taxon>
        <taxon>Sarcoptiformes</taxon>
        <taxon>Oribatida</taxon>
        <taxon>Brachypylina</taxon>
        <taxon>Oppioidea</taxon>
        <taxon>Oppiidae</taxon>
        <taxon>Oppiella</taxon>
    </lineage>
</organism>
<comment type="cofactor">
    <cofactor evidence="1">
        <name>Mn(2+)</name>
        <dbReference type="ChEBI" id="CHEBI:29035"/>
    </cofactor>
</comment>
<dbReference type="GO" id="GO:0071333">
    <property type="term" value="P:cellular response to glucose stimulus"/>
    <property type="evidence" value="ECO:0007669"/>
    <property type="project" value="TreeGrafter"/>
</dbReference>
<evidence type="ECO:0000256" key="3">
    <source>
        <dbReference type="ARBA" id="ARBA00011245"/>
    </source>
</evidence>
<dbReference type="GO" id="GO:0042594">
    <property type="term" value="P:response to starvation"/>
    <property type="evidence" value="ECO:0007669"/>
    <property type="project" value="TreeGrafter"/>
</dbReference>
<dbReference type="GO" id="GO:0006107">
    <property type="term" value="P:oxaloacetate metabolic process"/>
    <property type="evidence" value="ECO:0007669"/>
    <property type="project" value="TreeGrafter"/>
</dbReference>
<dbReference type="InterPro" id="IPR008209">
    <property type="entry name" value="PEP_carboxykinase_GTP"/>
</dbReference>
<dbReference type="GO" id="GO:0005829">
    <property type="term" value="C:cytosol"/>
    <property type="evidence" value="ECO:0007669"/>
    <property type="project" value="TreeGrafter"/>
</dbReference>
<feature type="domain" description="Phosphoenolpyruvate carboxykinase GTP-utilising N-terminal" evidence="15">
    <location>
        <begin position="51"/>
        <end position="277"/>
    </location>
</feature>
<comment type="function">
    <text evidence="12">Catalyzes the conversion of oxaloacetate (OAA) to phosphoenolpyruvate (PEP), the rate-limiting step in the metabolic pathway that produces glucose from lactate and other precursors derived from the citric acid cycle.</text>
</comment>
<dbReference type="GO" id="GO:0004613">
    <property type="term" value="F:phosphoenolpyruvate carboxykinase (GTP) activity"/>
    <property type="evidence" value="ECO:0007669"/>
    <property type="project" value="UniProtKB-EC"/>
</dbReference>
<name>A0A7R9M393_9ACAR</name>
<evidence type="ECO:0000256" key="11">
    <source>
        <dbReference type="ARBA" id="ARBA00051400"/>
    </source>
</evidence>
<keyword evidence="5" id="KW-0479">Metal-binding</keyword>